<feature type="transmembrane region" description="Helical" evidence="1">
    <location>
        <begin position="7"/>
        <end position="28"/>
    </location>
</feature>
<sequence length="88" mass="10305">MMNNDDLLTYTILTIGLVMAIPMFIRIGEILGQKIRLMLFPIRKVKVRRWHNDQFIGYGELDLMSSEPIITQLERIDADLMIRKKNGQ</sequence>
<organism evidence="2">
    <name type="scientific">uncultured Avibacterium sp</name>
    <dbReference type="NCBI Taxonomy" id="1936169"/>
    <lineage>
        <taxon>Bacteria</taxon>
        <taxon>Pseudomonadati</taxon>
        <taxon>Pseudomonadota</taxon>
        <taxon>Gammaproteobacteria</taxon>
        <taxon>Pasteurellales</taxon>
        <taxon>Pasteurellaceae</taxon>
        <taxon>Avibacterium</taxon>
        <taxon>environmental samples</taxon>
    </lineage>
</organism>
<accession>A0A486XD15</accession>
<keyword evidence="1" id="KW-0812">Transmembrane</keyword>
<evidence type="ECO:0000313" key="2">
    <source>
        <dbReference type="EMBL" id="VGM96254.1"/>
    </source>
</evidence>
<dbReference type="AlphaFoldDB" id="A0A486XD15"/>
<name>A0A486XD15_9PAST</name>
<proteinExistence type="predicted"/>
<evidence type="ECO:0000256" key="1">
    <source>
        <dbReference type="SAM" id="Phobius"/>
    </source>
</evidence>
<keyword evidence="1" id="KW-1133">Transmembrane helix</keyword>
<dbReference type="EMBL" id="CAAHDN010000018">
    <property type="protein sequence ID" value="VGM96254.1"/>
    <property type="molecule type" value="Genomic_DNA"/>
</dbReference>
<keyword evidence="1" id="KW-0472">Membrane</keyword>
<gene>
    <name evidence="2" type="ORF">NCTC4101_01669</name>
</gene>
<reference evidence="2" key="1">
    <citation type="submission" date="2019-03" db="EMBL/GenBank/DDBJ databases">
        <authorList>
            <consortium name="Pathogen Informatics"/>
        </authorList>
    </citation>
    <scope>NUCLEOTIDE SEQUENCE</scope>
    <source>
        <strain evidence="2">Unknown</strain>
    </source>
</reference>
<protein>
    <submittedName>
        <fullName evidence="2">Uncharacterized protein</fullName>
    </submittedName>
</protein>